<dbReference type="KEGG" id="clt:CM240_3221"/>
<protein>
    <recommendedName>
        <fullName evidence="7">Flavodoxin</fullName>
    </recommendedName>
</protein>
<dbReference type="InterPro" id="IPR001226">
    <property type="entry name" value="Flavodoxin_CS"/>
</dbReference>
<evidence type="ECO:0000256" key="6">
    <source>
        <dbReference type="ARBA" id="ARBA00022982"/>
    </source>
</evidence>
<keyword evidence="3 7" id="KW-0813">Transport</keyword>
<dbReference type="PATRIC" id="fig|1216932.3.peg.3194"/>
<evidence type="ECO:0000313" key="10">
    <source>
        <dbReference type="Proteomes" id="UP000019426"/>
    </source>
</evidence>
<dbReference type="GO" id="GO:0016651">
    <property type="term" value="F:oxidoreductase activity, acting on NAD(P)H"/>
    <property type="evidence" value="ECO:0007669"/>
    <property type="project" value="UniProtKB-ARBA"/>
</dbReference>
<evidence type="ECO:0000256" key="3">
    <source>
        <dbReference type="ARBA" id="ARBA00022448"/>
    </source>
</evidence>
<comment type="function">
    <text evidence="7">Low-potential electron donor to a number of redox enzymes.</text>
</comment>
<gene>
    <name evidence="9" type="ORF">CM240_3221</name>
</gene>
<comment type="similarity">
    <text evidence="2 7">Belongs to the flavodoxin family.</text>
</comment>
<name>W6S0Q3_9CLOT</name>
<feature type="domain" description="Flavodoxin-like" evidence="8">
    <location>
        <begin position="1"/>
        <end position="139"/>
    </location>
</feature>
<dbReference type="PANTHER" id="PTHR43717:SF1">
    <property type="entry name" value="ANAEROBIC NITRIC OXIDE REDUCTASE FLAVORUBREDOXIN"/>
    <property type="match status" value="1"/>
</dbReference>
<evidence type="ECO:0000256" key="4">
    <source>
        <dbReference type="ARBA" id="ARBA00022630"/>
    </source>
</evidence>
<dbReference type="AlphaFoldDB" id="W6S0Q3"/>
<evidence type="ECO:0000256" key="7">
    <source>
        <dbReference type="RuleBase" id="RU367037"/>
    </source>
</evidence>
<dbReference type="STRING" id="1216932.CM240_3221"/>
<dbReference type="Pfam" id="PF00258">
    <property type="entry name" value="Flavodoxin_1"/>
    <property type="match status" value="1"/>
</dbReference>
<dbReference type="PROSITE" id="PS50902">
    <property type="entry name" value="FLAVODOXIN_LIKE"/>
    <property type="match status" value="1"/>
</dbReference>
<dbReference type="OrthoDB" id="9790745at2"/>
<dbReference type="HOGENOM" id="CLU_051402_4_3_9"/>
<evidence type="ECO:0000259" key="8">
    <source>
        <dbReference type="PROSITE" id="PS50902"/>
    </source>
</evidence>
<dbReference type="GO" id="GO:0009055">
    <property type="term" value="F:electron transfer activity"/>
    <property type="evidence" value="ECO:0007669"/>
    <property type="project" value="UniProtKB-UniRule"/>
</dbReference>
<dbReference type="NCBIfam" id="TIGR01753">
    <property type="entry name" value="flav_short"/>
    <property type="match status" value="1"/>
</dbReference>
<comment type="cofactor">
    <cofactor evidence="1 7">
        <name>FMN</name>
        <dbReference type="ChEBI" id="CHEBI:58210"/>
    </cofactor>
</comment>
<proteinExistence type="inferred from homology"/>
<reference evidence="9 10" key="1">
    <citation type="submission" date="2013-11" db="EMBL/GenBank/DDBJ databases">
        <title>Complete genome sequence of Clostridum sp. M2/40.</title>
        <authorList>
            <person name="Wibberg D."/>
            <person name="Puehler A."/>
            <person name="Schlueter A."/>
        </authorList>
    </citation>
    <scope>NUCLEOTIDE SEQUENCE [LARGE SCALE GENOMIC DNA]</scope>
    <source>
        <strain evidence="10">M2/40</strain>
    </source>
</reference>
<keyword evidence="5 7" id="KW-0288">FMN</keyword>
<dbReference type="SUPFAM" id="SSF52218">
    <property type="entry name" value="Flavoproteins"/>
    <property type="match status" value="1"/>
</dbReference>
<keyword evidence="4 7" id="KW-0285">Flavoprotein</keyword>
<dbReference type="Proteomes" id="UP000019426">
    <property type="component" value="Chromosome M2/40_rep2"/>
</dbReference>
<evidence type="ECO:0000313" key="9">
    <source>
        <dbReference type="EMBL" id="CDM70338.1"/>
    </source>
</evidence>
<dbReference type="GO" id="GO:0010181">
    <property type="term" value="F:FMN binding"/>
    <property type="evidence" value="ECO:0007669"/>
    <property type="project" value="UniProtKB-UniRule"/>
</dbReference>
<dbReference type="eggNOG" id="COG0716">
    <property type="taxonomic scope" value="Bacteria"/>
</dbReference>
<dbReference type="PROSITE" id="PS00201">
    <property type="entry name" value="FLAVODOXIN"/>
    <property type="match status" value="1"/>
</dbReference>
<dbReference type="InterPro" id="IPR029039">
    <property type="entry name" value="Flavoprotein-like_sf"/>
</dbReference>
<dbReference type="PANTHER" id="PTHR43717">
    <property type="entry name" value="ANAEROBIC NITRIC OXIDE REDUCTASE FLAVORUBREDOXIN"/>
    <property type="match status" value="1"/>
</dbReference>
<dbReference type="InterPro" id="IPR008254">
    <property type="entry name" value="Flavodoxin/NO_synth"/>
</dbReference>
<dbReference type="Gene3D" id="3.40.50.360">
    <property type="match status" value="1"/>
</dbReference>
<dbReference type="InterPro" id="IPR010087">
    <property type="entry name" value="Flav_short"/>
</dbReference>
<evidence type="ECO:0000256" key="1">
    <source>
        <dbReference type="ARBA" id="ARBA00001917"/>
    </source>
</evidence>
<dbReference type="RefSeq" id="WP_044040506.1">
    <property type="nucleotide sequence ID" value="NZ_HG917869.1"/>
</dbReference>
<dbReference type="EMBL" id="HG917869">
    <property type="protein sequence ID" value="CDM70338.1"/>
    <property type="molecule type" value="Genomic_DNA"/>
</dbReference>
<organism evidence="9 10">
    <name type="scientific">Clostridium bornimense</name>
    <dbReference type="NCBI Taxonomy" id="1216932"/>
    <lineage>
        <taxon>Bacteria</taxon>
        <taxon>Bacillati</taxon>
        <taxon>Bacillota</taxon>
        <taxon>Clostridia</taxon>
        <taxon>Eubacteriales</taxon>
        <taxon>Clostridiaceae</taxon>
        <taxon>Clostridium</taxon>
    </lineage>
</organism>
<sequence>MKIIYWTGTGNTERMAKLIGEGVKEKGIEIEILNVSMDTINSDTIKDDSCIVLGCPSMGDEELEIGEFLPMLDSIREELKGKKIALFGSYGWGDGEWMRNWEEEMRSEGNNIILDPLIVNYEPEGENASQCIEYGRKIADIIK</sequence>
<keyword evidence="10" id="KW-1185">Reference proteome</keyword>
<accession>W6S0Q3</accession>
<evidence type="ECO:0000256" key="2">
    <source>
        <dbReference type="ARBA" id="ARBA00005267"/>
    </source>
</evidence>
<keyword evidence="6 7" id="KW-0249">Electron transport</keyword>
<evidence type="ECO:0000256" key="5">
    <source>
        <dbReference type="ARBA" id="ARBA00022643"/>
    </source>
</evidence>